<dbReference type="Proteomes" id="UP001162060">
    <property type="component" value="Unassembled WGS sequence"/>
</dbReference>
<gene>
    <name evidence="2" type="ORF">PM001_LOCUS18123</name>
</gene>
<feature type="signal peptide" evidence="1">
    <location>
        <begin position="1"/>
        <end position="22"/>
    </location>
</feature>
<dbReference type="EMBL" id="CAKLBY020000193">
    <property type="protein sequence ID" value="CAK7932973.1"/>
    <property type="molecule type" value="Genomic_DNA"/>
</dbReference>
<keyword evidence="1" id="KW-0732">Signal</keyword>
<sequence length="159" mass="17218">MKLVVPHLSSILLTSTFCMVASSTITMSTSHDHSDSTVDCLTEGCNKAREYCVGTIHTCQAAASETKCYNATAVKFQAGCDAGFKCIDDLCRVDADPIDHRECHIICSAGKFCEDGTTTCRGPRYKGECFDLGTGSFQRGCDEGFFCTFNKCVDVSLDD</sequence>
<accession>A0AAV1UH34</accession>
<dbReference type="AlphaFoldDB" id="A0AAV1UH34"/>
<evidence type="ECO:0000313" key="3">
    <source>
        <dbReference type="Proteomes" id="UP001162060"/>
    </source>
</evidence>
<protein>
    <submittedName>
        <fullName evidence="2">Uncharacterized protein</fullName>
    </submittedName>
</protein>
<reference evidence="2" key="1">
    <citation type="submission" date="2024-01" db="EMBL/GenBank/DDBJ databases">
        <authorList>
            <person name="Webb A."/>
        </authorList>
    </citation>
    <scope>NUCLEOTIDE SEQUENCE</scope>
    <source>
        <strain evidence="2">Pm1</strain>
    </source>
</reference>
<evidence type="ECO:0000256" key="1">
    <source>
        <dbReference type="SAM" id="SignalP"/>
    </source>
</evidence>
<feature type="chain" id="PRO_5043404720" evidence="1">
    <location>
        <begin position="23"/>
        <end position="159"/>
    </location>
</feature>
<organism evidence="2 3">
    <name type="scientific">Peronospora matthiolae</name>
    <dbReference type="NCBI Taxonomy" id="2874970"/>
    <lineage>
        <taxon>Eukaryota</taxon>
        <taxon>Sar</taxon>
        <taxon>Stramenopiles</taxon>
        <taxon>Oomycota</taxon>
        <taxon>Peronosporomycetes</taxon>
        <taxon>Peronosporales</taxon>
        <taxon>Peronosporaceae</taxon>
        <taxon>Peronospora</taxon>
    </lineage>
</organism>
<proteinExistence type="predicted"/>
<name>A0AAV1UH34_9STRA</name>
<evidence type="ECO:0000313" key="2">
    <source>
        <dbReference type="EMBL" id="CAK7932973.1"/>
    </source>
</evidence>
<comment type="caution">
    <text evidence="2">The sequence shown here is derived from an EMBL/GenBank/DDBJ whole genome shotgun (WGS) entry which is preliminary data.</text>
</comment>